<feature type="region of interest" description="Disordered" evidence="1">
    <location>
        <begin position="1"/>
        <end position="154"/>
    </location>
</feature>
<feature type="region of interest" description="Disordered" evidence="1">
    <location>
        <begin position="678"/>
        <end position="709"/>
    </location>
</feature>
<dbReference type="AlphaFoldDB" id="A0A1E4U0P8"/>
<feature type="compositionally biased region" description="Basic and acidic residues" evidence="1">
    <location>
        <begin position="124"/>
        <end position="133"/>
    </location>
</feature>
<evidence type="ECO:0000313" key="2">
    <source>
        <dbReference type="EMBL" id="ODV97560.1"/>
    </source>
</evidence>
<proteinExistence type="predicted"/>
<keyword evidence="3" id="KW-1185">Reference proteome</keyword>
<dbReference type="PANTHER" id="PTHR28057">
    <property type="entry name" value="PROTEIN IFH1-RELATED"/>
    <property type="match status" value="1"/>
</dbReference>
<dbReference type="GO" id="GO:0060962">
    <property type="term" value="P:regulation of ribosomal protein gene transcription by RNA polymerase II"/>
    <property type="evidence" value="ECO:0007669"/>
    <property type="project" value="InterPro"/>
</dbReference>
<name>A0A1E4U0P8_PACTA</name>
<sequence>MGKNSKKSLTGTPKSGKNIEAITPKNVKYSQKKYPSKYASARKTTTTHGGKGEIIPRNKNGRNGIGKSGFDRRFSLVSDSSLSDVSDDEVSAEEDARNFHSMPVFDSSSEDDDDGIEGNAEQSNDDHGNNHDSSDDDDDDDDDNESSDYDSDVDFVKLTAERKAKAMKMAGRKSNRNLSLNNGQGKEGEIAVDFQFDFDNDGNETLTLSKAYDSPPRAVAEEDLGEEVVVPQNSSNVDKNNDISSVSLSNVAASGNNPFVLIDNDYDANILSDSKDLLTKHLLIDVPKINDDEINSDQDYEIDDDKLIQTLQNDNDDLELSALNSDEDEILNSNEFDNLSFEGEEEYEDSVPEDIGGNDYDEEDDENEDEEDSYLLKEETDALVQEFGNNDMENNFDDDPLSYFSSNEASFVFSDEEEDEEDDENNDNDHDNEAKSKEDKNRSKKSLGGRKLSFFEDPFADAKFYSHQQGRRHNSTIPSNSAAISADSDDEEDDSYLIRYFFKNNRYGNSSDDYDDDSSSDVSDSDDHEDNEEASKRISSKGNPNNGLKMVQEQDQQQVLHSGYSTDEDKSMPPPSTLVKKIGIKNAKEVLSSSASDARPPFLGKWIPEETDKPYSIIDGLSTKSLISDDFEEEELQRNMKHRFRNSPLSMATSSVKVQPEPMAIDDLLNMSELEESDIDDIDDNDNSGTKSNDPGAHNDKNDKTWGGYIMNNPRRVPLSAFRNKGYINHDSNIYQMRRYSASNNFNGPSTTSSSSAIASTVLHSSANKRRSSVVNHRRPSISSKADDFKINPKFTLANRNSTVKSGKKKLSKKERFKKREKKAAKVKRASVIEATAEGLRTTKSGLFSENTIADVEAFLADVDTGDEFSILFRGII</sequence>
<reference evidence="3" key="1">
    <citation type="submission" date="2016-05" db="EMBL/GenBank/DDBJ databases">
        <title>Comparative genomics of biotechnologically important yeasts.</title>
        <authorList>
            <consortium name="DOE Joint Genome Institute"/>
            <person name="Riley R."/>
            <person name="Haridas S."/>
            <person name="Wolfe K.H."/>
            <person name="Lopes M.R."/>
            <person name="Hittinger C.T."/>
            <person name="Goker M."/>
            <person name="Salamov A."/>
            <person name="Wisecaver J."/>
            <person name="Long T.M."/>
            <person name="Aerts A.L."/>
            <person name="Barry K."/>
            <person name="Choi C."/>
            <person name="Clum A."/>
            <person name="Coughlan A.Y."/>
            <person name="Deshpande S."/>
            <person name="Douglass A.P."/>
            <person name="Hanson S.J."/>
            <person name="Klenk H.-P."/>
            <person name="Labutti K."/>
            <person name="Lapidus A."/>
            <person name="Lindquist E."/>
            <person name="Lipzen A."/>
            <person name="Meier-Kolthoff J.P."/>
            <person name="Ohm R.A."/>
            <person name="Otillar R.P."/>
            <person name="Pangilinan J."/>
            <person name="Peng Y."/>
            <person name="Rokas A."/>
            <person name="Rosa C.A."/>
            <person name="Scheuner C."/>
            <person name="Sibirny A.A."/>
            <person name="Slot J.C."/>
            <person name="Stielow J.B."/>
            <person name="Sun H."/>
            <person name="Kurtzman C.P."/>
            <person name="Blackwell M."/>
            <person name="Grigoriev I.V."/>
            <person name="Jeffries T.W."/>
        </authorList>
    </citation>
    <scope>NUCLEOTIDE SEQUENCE [LARGE SCALE GENOMIC DNA]</scope>
    <source>
        <strain evidence="3">NRRL Y-2460</strain>
    </source>
</reference>
<dbReference type="GO" id="GO:0003712">
    <property type="term" value="F:transcription coregulator activity"/>
    <property type="evidence" value="ECO:0007669"/>
    <property type="project" value="InterPro"/>
</dbReference>
<accession>A0A1E4U0P8</accession>
<protein>
    <submittedName>
        <fullName evidence="2">Uncharacterized protein</fullName>
    </submittedName>
</protein>
<feature type="compositionally biased region" description="Acidic residues" evidence="1">
    <location>
        <begin position="359"/>
        <end position="373"/>
    </location>
</feature>
<gene>
    <name evidence="2" type="ORF">PACTADRAFT_81</name>
</gene>
<dbReference type="Proteomes" id="UP000094236">
    <property type="component" value="Unassembled WGS sequence"/>
</dbReference>
<feature type="region of interest" description="Disordered" evidence="1">
    <location>
        <begin position="465"/>
        <end position="492"/>
    </location>
</feature>
<feature type="compositionally biased region" description="Acidic residues" evidence="1">
    <location>
        <begin position="512"/>
        <end position="532"/>
    </location>
</feature>
<dbReference type="Pfam" id="PF10380">
    <property type="entry name" value="CRF1"/>
    <property type="match status" value="1"/>
</dbReference>
<dbReference type="EMBL" id="KV454011">
    <property type="protein sequence ID" value="ODV97560.1"/>
    <property type="molecule type" value="Genomic_DNA"/>
</dbReference>
<feature type="region of interest" description="Disordered" evidence="1">
    <location>
        <begin position="343"/>
        <end position="447"/>
    </location>
</feature>
<organism evidence="2 3">
    <name type="scientific">Pachysolen tannophilus NRRL Y-2460</name>
    <dbReference type="NCBI Taxonomy" id="669874"/>
    <lineage>
        <taxon>Eukaryota</taxon>
        <taxon>Fungi</taxon>
        <taxon>Dikarya</taxon>
        <taxon>Ascomycota</taxon>
        <taxon>Saccharomycotina</taxon>
        <taxon>Pichiomycetes</taxon>
        <taxon>Pachysolenaceae</taxon>
        <taxon>Pachysolen</taxon>
    </lineage>
</organism>
<feature type="compositionally biased region" description="Polar residues" evidence="1">
    <location>
        <begin position="553"/>
        <end position="565"/>
    </location>
</feature>
<feature type="compositionally biased region" description="Basic and acidic residues" evidence="1">
    <location>
        <begin position="427"/>
        <end position="441"/>
    </location>
</feature>
<feature type="compositionally biased region" description="Acidic residues" evidence="1">
    <location>
        <begin position="134"/>
        <end position="153"/>
    </location>
</feature>
<feature type="compositionally biased region" description="Acidic residues" evidence="1">
    <location>
        <begin position="343"/>
        <end position="352"/>
    </location>
</feature>
<dbReference type="OrthoDB" id="4047468at2759"/>
<dbReference type="STRING" id="669874.A0A1E4U0P8"/>
<dbReference type="PANTHER" id="PTHR28057:SF1">
    <property type="entry name" value="PROTEIN IFH1-RELATED"/>
    <property type="match status" value="1"/>
</dbReference>
<evidence type="ECO:0000313" key="3">
    <source>
        <dbReference type="Proteomes" id="UP000094236"/>
    </source>
</evidence>
<dbReference type="InterPro" id="IPR018837">
    <property type="entry name" value="TF_CRF1/IFH1"/>
</dbReference>
<feature type="compositionally biased region" description="Low complexity" evidence="1">
    <location>
        <begin position="75"/>
        <end position="84"/>
    </location>
</feature>
<evidence type="ECO:0000256" key="1">
    <source>
        <dbReference type="SAM" id="MobiDB-lite"/>
    </source>
</evidence>
<feature type="region of interest" description="Disordered" evidence="1">
    <location>
        <begin position="505"/>
        <end position="577"/>
    </location>
</feature>
<feature type="compositionally biased region" description="Acidic residues" evidence="1">
    <location>
        <begin position="414"/>
        <end position="426"/>
    </location>
</feature>